<protein>
    <submittedName>
        <fullName evidence="4">3-hydroxyacyl-CoA dehydrogenase type-2</fullName>
    </submittedName>
</protein>
<dbReference type="InterPro" id="IPR002347">
    <property type="entry name" value="SDR_fam"/>
</dbReference>
<dbReference type="PROSITE" id="PS51257">
    <property type="entry name" value="PROKAR_LIPOPROTEIN"/>
    <property type="match status" value="1"/>
</dbReference>
<dbReference type="PANTHER" id="PTHR43658:SF8">
    <property type="entry name" value="17-BETA-HYDROXYSTEROID DEHYDROGENASE 14-RELATED"/>
    <property type="match status" value="1"/>
</dbReference>
<dbReference type="PANTHER" id="PTHR43658">
    <property type="entry name" value="SHORT-CHAIN DEHYDROGENASE/REDUCTASE"/>
    <property type="match status" value="1"/>
</dbReference>
<evidence type="ECO:0000256" key="2">
    <source>
        <dbReference type="ARBA" id="ARBA00023002"/>
    </source>
</evidence>
<evidence type="ECO:0000313" key="4">
    <source>
        <dbReference type="EMBL" id="KAF2233849.1"/>
    </source>
</evidence>
<dbReference type="InterPro" id="IPR057326">
    <property type="entry name" value="KR_dom"/>
</dbReference>
<dbReference type="GO" id="GO:0016491">
    <property type="term" value="F:oxidoreductase activity"/>
    <property type="evidence" value="ECO:0007669"/>
    <property type="project" value="UniProtKB-KW"/>
</dbReference>
<dbReference type="SMART" id="SM00822">
    <property type="entry name" value="PKS_KR"/>
    <property type="match status" value="1"/>
</dbReference>
<dbReference type="Proteomes" id="UP000800092">
    <property type="component" value="Unassembled WGS sequence"/>
</dbReference>
<evidence type="ECO:0000313" key="5">
    <source>
        <dbReference type="Proteomes" id="UP000800092"/>
    </source>
</evidence>
<dbReference type="SUPFAM" id="SSF51735">
    <property type="entry name" value="NAD(P)-binding Rossmann-fold domains"/>
    <property type="match status" value="1"/>
</dbReference>
<keyword evidence="2" id="KW-0560">Oxidoreductase</keyword>
<accession>A0A6A6H7J9</accession>
<reference evidence="4" key="1">
    <citation type="journal article" date="2020" name="Stud. Mycol.">
        <title>101 Dothideomycetes genomes: a test case for predicting lifestyles and emergence of pathogens.</title>
        <authorList>
            <person name="Haridas S."/>
            <person name="Albert R."/>
            <person name="Binder M."/>
            <person name="Bloem J."/>
            <person name="Labutti K."/>
            <person name="Salamov A."/>
            <person name="Andreopoulos B."/>
            <person name="Baker S."/>
            <person name="Barry K."/>
            <person name="Bills G."/>
            <person name="Bluhm B."/>
            <person name="Cannon C."/>
            <person name="Castanera R."/>
            <person name="Culley D."/>
            <person name="Daum C."/>
            <person name="Ezra D."/>
            <person name="Gonzalez J."/>
            <person name="Henrissat B."/>
            <person name="Kuo A."/>
            <person name="Liang C."/>
            <person name="Lipzen A."/>
            <person name="Lutzoni F."/>
            <person name="Magnuson J."/>
            <person name="Mondo S."/>
            <person name="Nolan M."/>
            <person name="Ohm R."/>
            <person name="Pangilinan J."/>
            <person name="Park H.-J."/>
            <person name="Ramirez L."/>
            <person name="Alfaro M."/>
            <person name="Sun H."/>
            <person name="Tritt A."/>
            <person name="Yoshinaga Y."/>
            <person name="Zwiers L.-H."/>
            <person name="Turgeon B."/>
            <person name="Goodwin S."/>
            <person name="Spatafora J."/>
            <person name="Crous P."/>
            <person name="Grigoriev I."/>
        </authorList>
    </citation>
    <scope>NUCLEOTIDE SEQUENCE</scope>
    <source>
        <strain evidence="4">Tuck. ex Michener</strain>
    </source>
</reference>
<dbReference type="PROSITE" id="PS00061">
    <property type="entry name" value="ADH_SHORT"/>
    <property type="match status" value="1"/>
</dbReference>
<organism evidence="4 5">
    <name type="scientific">Viridothelium virens</name>
    <name type="common">Speckled blister lichen</name>
    <name type="synonym">Trypethelium virens</name>
    <dbReference type="NCBI Taxonomy" id="1048519"/>
    <lineage>
        <taxon>Eukaryota</taxon>
        <taxon>Fungi</taxon>
        <taxon>Dikarya</taxon>
        <taxon>Ascomycota</taxon>
        <taxon>Pezizomycotina</taxon>
        <taxon>Dothideomycetes</taxon>
        <taxon>Dothideomycetes incertae sedis</taxon>
        <taxon>Trypetheliales</taxon>
        <taxon>Trypetheliaceae</taxon>
        <taxon>Viridothelium</taxon>
    </lineage>
</organism>
<sequence length="269" mass="28815">MHIPGRTFVVSGGCSGLGQACVRLLHNLGGSIAILDLDASKGEQLAQELEQSQRESQGRVKFFEVDVSETESIQHAVRGITEWVKSTGHELGGVIPAAGVGLPGKVLDRSDEPISLDSIDYVLNINLRGTLDLIRQLIPHIAKNKPLSPDLERGVLVLVSSTAAFEGQIGQLAYSASKGALASVTLVLARDLASHGIRCVTIAPSLFETNMTAMMGDKVRKGLESVLEFPKRGGNPEEFASLVREIIENKMLNGTVIRLDGGTRMPSRL</sequence>
<dbReference type="InterPro" id="IPR036291">
    <property type="entry name" value="NAD(P)-bd_dom_sf"/>
</dbReference>
<proteinExistence type="predicted"/>
<dbReference type="PRINTS" id="PR00081">
    <property type="entry name" value="GDHRDH"/>
</dbReference>
<dbReference type="AlphaFoldDB" id="A0A6A6H7J9"/>
<keyword evidence="5" id="KW-1185">Reference proteome</keyword>
<evidence type="ECO:0000259" key="3">
    <source>
        <dbReference type="SMART" id="SM00822"/>
    </source>
</evidence>
<dbReference type="InterPro" id="IPR020904">
    <property type="entry name" value="Sc_DH/Rdtase_CS"/>
</dbReference>
<dbReference type="EMBL" id="ML991803">
    <property type="protein sequence ID" value="KAF2233849.1"/>
    <property type="molecule type" value="Genomic_DNA"/>
</dbReference>
<keyword evidence="1" id="KW-0521">NADP</keyword>
<dbReference type="Gene3D" id="3.40.50.720">
    <property type="entry name" value="NAD(P)-binding Rossmann-like Domain"/>
    <property type="match status" value="1"/>
</dbReference>
<evidence type="ECO:0000256" key="1">
    <source>
        <dbReference type="ARBA" id="ARBA00022857"/>
    </source>
</evidence>
<dbReference type="OrthoDB" id="3819888at2759"/>
<dbReference type="Pfam" id="PF00106">
    <property type="entry name" value="adh_short"/>
    <property type="match status" value="1"/>
</dbReference>
<feature type="domain" description="Ketoreductase" evidence="3">
    <location>
        <begin position="6"/>
        <end position="210"/>
    </location>
</feature>
<name>A0A6A6H7J9_VIRVR</name>
<gene>
    <name evidence="4" type="ORF">EV356DRAFT_524252</name>
</gene>